<dbReference type="EMBL" id="JBHSLU010000007">
    <property type="protein sequence ID" value="MFC5504588.1"/>
    <property type="molecule type" value="Genomic_DNA"/>
</dbReference>
<comment type="caution">
    <text evidence="2">The sequence shown here is derived from an EMBL/GenBank/DDBJ whole genome shotgun (WGS) entry which is preliminary data.</text>
</comment>
<keyword evidence="1" id="KW-0812">Transmembrane</keyword>
<gene>
    <name evidence="2" type="ORF">ACFPN9_04880</name>
</gene>
<organism evidence="2 3">
    <name type="scientific">Bosea massiliensis</name>
    <dbReference type="NCBI Taxonomy" id="151419"/>
    <lineage>
        <taxon>Bacteria</taxon>
        <taxon>Pseudomonadati</taxon>
        <taxon>Pseudomonadota</taxon>
        <taxon>Alphaproteobacteria</taxon>
        <taxon>Hyphomicrobiales</taxon>
        <taxon>Boseaceae</taxon>
        <taxon>Bosea</taxon>
    </lineage>
</organism>
<evidence type="ECO:0008006" key="4">
    <source>
        <dbReference type="Google" id="ProtNLM"/>
    </source>
</evidence>
<sequence length="212" mass="22011">MTAADPASPTAPPLRTAPALPLRSRLAAAIRRLLLATSAGLVLAGIVHIVTILLIPVLSESDAAHAYAALGAGGQAELVRAGDARGLPLPREDDPATVTAVCSYDLSAGPMRVVARAGTLPLALTLHRQGGGTLYAITDRAAIRGVLEFVVMTQEQRDERDARDEEGEAARELRVVSDSERGLIVVRVLARLPSDRADAEALASGVACGMAD</sequence>
<keyword evidence="1" id="KW-1133">Transmembrane helix</keyword>
<dbReference type="RefSeq" id="WP_156450945.1">
    <property type="nucleotide sequence ID" value="NZ_JBHSLU010000007.1"/>
</dbReference>
<proteinExistence type="predicted"/>
<evidence type="ECO:0000313" key="3">
    <source>
        <dbReference type="Proteomes" id="UP001596060"/>
    </source>
</evidence>
<keyword evidence="3" id="KW-1185">Reference proteome</keyword>
<dbReference type="Proteomes" id="UP001596060">
    <property type="component" value="Unassembled WGS sequence"/>
</dbReference>
<evidence type="ECO:0000256" key="1">
    <source>
        <dbReference type="SAM" id="Phobius"/>
    </source>
</evidence>
<keyword evidence="1" id="KW-0472">Membrane</keyword>
<reference evidence="3" key="1">
    <citation type="journal article" date="2019" name="Int. J. Syst. Evol. Microbiol.">
        <title>The Global Catalogue of Microorganisms (GCM) 10K type strain sequencing project: providing services to taxonomists for standard genome sequencing and annotation.</title>
        <authorList>
            <consortium name="The Broad Institute Genomics Platform"/>
            <consortium name="The Broad Institute Genome Sequencing Center for Infectious Disease"/>
            <person name="Wu L."/>
            <person name="Ma J."/>
        </authorList>
    </citation>
    <scope>NUCLEOTIDE SEQUENCE [LARGE SCALE GENOMIC DNA]</scope>
    <source>
        <strain evidence="3">CCUG 43117</strain>
    </source>
</reference>
<accession>A0ABW0NWZ2</accession>
<protein>
    <recommendedName>
        <fullName evidence="4">DUF1254 domain-containing protein</fullName>
    </recommendedName>
</protein>
<feature type="transmembrane region" description="Helical" evidence="1">
    <location>
        <begin position="33"/>
        <end position="58"/>
    </location>
</feature>
<evidence type="ECO:0000313" key="2">
    <source>
        <dbReference type="EMBL" id="MFC5504588.1"/>
    </source>
</evidence>
<name>A0ABW0NWZ2_9HYPH</name>